<dbReference type="PRINTS" id="PR00080">
    <property type="entry name" value="SDRFAMILY"/>
</dbReference>
<gene>
    <name evidence="3" type="ORF">AVDCRST_MAG88-178</name>
</gene>
<feature type="non-terminal residue" evidence="3">
    <location>
        <position position="1"/>
    </location>
</feature>
<evidence type="ECO:0008006" key="4">
    <source>
        <dbReference type="Google" id="ProtNLM"/>
    </source>
</evidence>
<dbReference type="EMBL" id="CADCWM010000054">
    <property type="protein sequence ID" value="CAA9543076.1"/>
    <property type="molecule type" value="Genomic_DNA"/>
</dbReference>
<dbReference type="PRINTS" id="PR01167">
    <property type="entry name" value="INSADHFAMILY"/>
</dbReference>
<dbReference type="InterPro" id="IPR002347">
    <property type="entry name" value="SDR_fam"/>
</dbReference>
<dbReference type="InterPro" id="IPR036291">
    <property type="entry name" value="NAD(P)-bd_dom_sf"/>
</dbReference>
<keyword evidence="2" id="KW-0560">Oxidoreductase</keyword>
<name>A0A6J4UAJ2_9BACT</name>
<sequence>GRRGIIVNVASVSGLIGWGGSSVYGATKGAAIALTRSLAAEYAAAGVRMNCVCPGSIRTPMVLNNIAARGDDEAASLARTAALHPLRRVGEATEVAAGILYLLGDAASFVTGVALPVDGGLTAI</sequence>
<dbReference type="AlphaFoldDB" id="A0A6J4UAJ2"/>
<dbReference type="GO" id="GO:0016491">
    <property type="term" value="F:oxidoreductase activity"/>
    <property type="evidence" value="ECO:0007669"/>
    <property type="project" value="UniProtKB-KW"/>
</dbReference>
<dbReference type="SUPFAM" id="SSF51735">
    <property type="entry name" value="NAD(P)-binding Rossmann-fold domains"/>
    <property type="match status" value="1"/>
</dbReference>
<evidence type="ECO:0000313" key="3">
    <source>
        <dbReference type="EMBL" id="CAA9543076.1"/>
    </source>
</evidence>
<protein>
    <recommendedName>
        <fullName evidence="4">3-oxoacyl-[acyl-carrier-protein] reductase</fullName>
    </recommendedName>
</protein>
<dbReference type="PANTHER" id="PTHR43477:SF1">
    <property type="entry name" value="DIHYDROANTICAPSIN 7-DEHYDROGENASE"/>
    <property type="match status" value="1"/>
</dbReference>
<evidence type="ECO:0000256" key="1">
    <source>
        <dbReference type="ARBA" id="ARBA00006484"/>
    </source>
</evidence>
<dbReference type="PANTHER" id="PTHR43477">
    <property type="entry name" value="DIHYDROANTICAPSIN 7-DEHYDROGENASE"/>
    <property type="match status" value="1"/>
</dbReference>
<dbReference type="InterPro" id="IPR051122">
    <property type="entry name" value="SDR_DHRS6-like"/>
</dbReference>
<proteinExistence type="inferred from homology"/>
<organism evidence="3">
    <name type="scientific">uncultured Thermomicrobiales bacterium</name>
    <dbReference type="NCBI Taxonomy" id="1645740"/>
    <lineage>
        <taxon>Bacteria</taxon>
        <taxon>Pseudomonadati</taxon>
        <taxon>Thermomicrobiota</taxon>
        <taxon>Thermomicrobia</taxon>
        <taxon>Thermomicrobiales</taxon>
        <taxon>environmental samples</taxon>
    </lineage>
</organism>
<evidence type="ECO:0000256" key="2">
    <source>
        <dbReference type="ARBA" id="ARBA00023002"/>
    </source>
</evidence>
<comment type="similarity">
    <text evidence="1">Belongs to the short-chain dehydrogenases/reductases (SDR) family.</text>
</comment>
<dbReference type="Gene3D" id="3.40.50.720">
    <property type="entry name" value="NAD(P)-binding Rossmann-like Domain"/>
    <property type="match status" value="1"/>
</dbReference>
<dbReference type="InterPro" id="IPR020904">
    <property type="entry name" value="Sc_DH/Rdtase_CS"/>
</dbReference>
<dbReference type="PROSITE" id="PS00061">
    <property type="entry name" value="ADH_SHORT"/>
    <property type="match status" value="1"/>
</dbReference>
<reference evidence="3" key="1">
    <citation type="submission" date="2020-02" db="EMBL/GenBank/DDBJ databases">
        <authorList>
            <person name="Meier V. D."/>
        </authorList>
    </citation>
    <scope>NUCLEOTIDE SEQUENCE</scope>
    <source>
        <strain evidence="3">AVDCRST_MAG88</strain>
    </source>
</reference>
<accession>A0A6J4UAJ2</accession>
<dbReference type="Pfam" id="PF13561">
    <property type="entry name" value="adh_short_C2"/>
    <property type="match status" value="1"/>
</dbReference>